<keyword evidence="3" id="KW-1185">Reference proteome</keyword>
<organism evidence="2 3">
    <name type="scientific">Natrinema zhouii</name>
    <dbReference type="NCBI Taxonomy" id="1710539"/>
    <lineage>
        <taxon>Archaea</taxon>
        <taxon>Methanobacteriati</taxon>
        <taxon>Methanobacteriota</taxon>
        <taxon>Stenosarchaea group</taxon>
        <taxon>Halobacteria</taxon>
        <taxon>Halobacteriales</taxon>
        <taxon>Natrialbaceae</taxon>
        <taxon>Natrinema</taxon>
    </lineage>
</organism>
<sequence length="140" mass="15706">MPVEDNDELRRILGYDRVAVVGASTSYEKAAHIVPAYLQRHGYKIIPVNPNADEVLGKRAYDSLADVAETIDIVEIFRPSEEIPEIVEQAVARDDVKVIWMQLGIRNDEAAQTAEVAGLDVVQDRCMKIEHGQLIRHPMD</sequence>
<evidence type="ECO:0000259" key="1">
    <source>
        <dbReference type="SMART" id="SM00881"/>
    </source>
</evidence>
<gene>
    <name evidence="2" type="ORF">HYG81_15775</name>
</gene>
<name>A0A7D6GZ47_9EURY</name>
<dbReference type="SMART" id="SM00881">
    <property type="entry name" value="CoA_binding"/>
    <property type="match status" value="1"/>
</dbReference>
<dbReference type="OrthoDB" id="42776at2157"/>
<dbReference type="InterPro" id="IPR003781">
    <property type="entry name" value="CoA-bd"/>
</dbReference>
<dbReference type="SUPFAM" id="SSF51735">
    <property type="entry name" value="NAD(P)-binding Rossmann-fold domains"/>
    <property type="match status" value="1"/>
</dbReference>
<feature type="domain" description="CoA-binding" evidence="1">
    <location>
        <begin position="12"/>
        <end position="105"/>
    </location>
</feature>
<proteinExistence type="predicted"/>
<dbReference type="PANTHER" id="PTHR33303:SF2">
    <property type="entry name" value="COA-BINDING DOMAIN-CONTAINING PROTEIN"/>
    <property type="match status" value="1"/>
</dbReference>
<dbReference type="Pfam" id="PF13380">
    <property type="entry name" value="CoA_binding_2"/>
    <property type="match status" value="1"/>
</dbReference>
<dbReference type="InterPro" id="IPR036291">
    <property type="entry name" value="NAD(P)-bd_dom_sf"/>
</dbReference>
<accession>A0A7D6GZ47</accession>
<evidence type="ECO:0000313" key="3">
    <source>
        <dbReference type="Proteomes" id="UP000510869"/>
    </source>
</evidence>
<dbReference type="RefSeq" id="WP_180840714.1">
    <property type="nucleotide sequence ID" value="NZ_CP059154.1"/>
</dbReference>
<reference evidence="2 3" key="1">
    <citation type="submission" date="2020-07" db="EMBL/GenBank/DDBJ databases">
        <title>Natrinema (YPL30) sp. nov. and Haloterrigena xxxxxx (YPL8) sp. nov., isolated from a salt mine.</title>
        <authorList>
            <person name="Cui H."/>
        </authorList>
    </citation>
    <scope>NUCLEOTIDE SEQUENCE [LARGE SCALE GENOMIC DNA]</scope>
    <source>
        <strain evidence="2 3">YPL13</strain>
    </source>
</reference>
<dbReference type="Gene3D" id="3.40.50.720">
    <property type="entry name" value="NAD(P)-binding Rossmann-like Domain"/>
    <property type="match status" value="1"/>
</dbReference>
<dbReference type="KEGG" id="nay:HYG81_15775"/>
<dbReference type="GeneID" id="56144694"/>
<protein>
    <submittedName>
        <fullName evidence="2">CoA-binding protein</fullName>
    </submittedName>
</protein>
<dbReference type="EMBL" id="CP059154">
    <property type="protein sequence ID" value="QLK25525.1"/>
    <property type="molecule type" value="Genomic_DNA"/>
</dbReference>
<dbReference type="PANTHER" id="PTHR33303">
    <property type="entry name" value="CYTOPLASMIC PROTEIN-RELATED"/>
    <property type="match status" value="1"/>
</dbReference>
<dbReference type="Proteomes" id="UP000510869">
    <property type="component" value="Chromosome"/>
</dbReference>
<evidence type="ECO:0000313" key="2">
    <source>
        <dbReference type="EMBL" id="QLK25525.1"/>
    </source>
</evidence>
<dbReference type="AlphaFoldDB" id="A0A7D6GZ47"/>